<keyword evidence="6" id="KW-0597">Phosphoprotein</keyword>
<dbReference type="EMBL" id="JAROKS010000010">
    <property type="protein sequence ID" value="KAK1800161.1"/>
    <property type="molecule type" value="Genomic_DNA"/>
</dbReference>
<keyword evidence="23" id="KW-1185">Reference proteome</keyword>
<dbReference type="GO" id="GO:0005737">
    <property type="term" value="C:cytoplasm"/>
    <property type="evidence" value="ECO:0007669"/>
    <property type="project" value="TreeGrafter"/>
</dbReference>
<dbReference type="Proteomes" id="UP001239994">
    <property type="component" value="Unassembled WGS sequence"/>
</dbReference>
<dbReference type="SUPFAM" id="SSF56112">
    <property type="entry name" value="Protein kinase-like (PK-like)"/>
    <property type="match status" value="1"/>
</dbReference>
<evidence type="ECO:0000256" key="6">
    <source>
        <dbReference type="ARBA" id="ARBA00022553"/>
    </source>
</evidence>
<feature type="domain" description="Protein kinase" evidence="21">
    <location>
        <begin position="12"/>
        <end position="271"/>
    </location>
</feature>
<evidence type="ECO:0000256" key="11">
    <source>
        <dbReference type="ARBA" id="ARBA00022782"/>
    </source>
</evidence>
<dbReference type="PROSITE" id="PS00108">
    <property type="entry name" value="PROTEIN_KINASE_ST"/>
    <property type="match status" value="1"/>
</dbReference>
<accession>A0AAD9DZX1</accession>
<evidence type="ECO:0000256" key="1">
    <source>
        <dbReference type="ARBA" id="ARBA00001946"/>
    </source>
</evidence>
<keyword evidence="11" id="KW-0221">Differentiation</keyword>
<comment type="catalytic activity">
    <reaction evidence="16">
        <text>L-threonyl-[protein] + ATP = O-phospho-L-threonyl-[protein] + ADP + H(+)</text>
        <dbReference type="Rhea" id="RHEA:46608"/>
        <dbReference type="Rhea" id="RHEA-COMP:11060"/>
        <dbReference type="Rhea" id="RHEA-COMP:11605"/>
        <dbReference type="ChEBI" id="CHEBI:15378"/>
        <dbReference type="ChEBI" id="CHEBI:30013"/>
        <dbReference type="ChEBI" id="CHEBI:30616"/>
        <dbReference type="ChEBI" id="CHEBI:61977"/>
        <dbReference type="ChEBI" id="CHEBI:456216"/>
        <dbReference type="EC" id="2.7.11.1"/>
    </reaction>
</comment>
<dbReference type="PROSITE" id="PS50011">
    <property type="entry name" value="PROTEIN_KINASE_DOM"/>
    <property type="match status" value="1"/>
</dbReference>
<evidence type="ECO:0000256" key="7">
    <source>
        <dbReference type="ARBA" id="ARBA00022679"/>
    </source>
</evidence>
<evidence type="ECO:0000256" key="8">
    <source>
        <dbReference type="ARBA" id="ARBA00022723"/>
    </source>
</evidence>
<evidence type="ECO:0000259" key="21">
    <source>
        <dbReference type="PROSITE" id="PS50011"/>
    </source>
</evidence>
<dbReference type="PANTHER" id="PTHR24346:SF102">
    <property type="entry name" value="TESTIS-SPECIFIC SERINE_THREONINE-PROTEIN KINASE 1"/>
    <property type="match status" value="1"/>
</dbReference>
<evidence type="ECO:0000256" key="18">
    <source>
        <dbReference type="PROSITE-ProRule" id="PRU10141"/>
    </source>
</evidence>
<gene>
    <name evidence="22" type="ORF">P4O66_000195</name>
</gene>
<keyword evidence="15" id="KW-0744">Spermatogenesis</keyword>
<dbReference type="EC" id="2.7.11.1" evidence="3"/>
<keyword evidence="7" id="KW-0808">Transferase</keyword>
<evidence type="ECO:0000256" key="9">
    <source>
        <dbReference type="ARBA" id="ARBA00022741"/>
    </source>
</evidence>
<comment type="caution">
    <text evidence="22">The sequence shown here is derived from an EMBL/GenBank/DDBJ whole genome shotgun (WGS) entry which is preliminary data.</text>
</comment>
<feature type="binding site" evidence="18">
    <location>
        <position position="41"/>
    </location>
    <ligand>
        <name>ATP</name>
        <dbReference type="ChEBI" id="CHEBI:30616"/>
    </ligand>
</feature>
<evidence type="ECO:0000256" key="13">
    <source>
        <dbReference type="ARBA" id="ARBA00022842"/>
    </source>
</evidence>
<evidence type="ECO:0000256" key="20">
    <source>
        <dbReference type="SAM" id="MobiDB-lite"/>
    </source>
</evidence>
<organism evidence="22 23">
    <name type="scientific">Electrophorus voltai</name>
    <dbReference type="NCBI Taxonomy" id="2609070"/>
    <lineage>
        <taxon>Eukaryota</taxon>
        <taxon>Metazoa</taxon>
        <taxon>Chordata</taxon>
        <taxon>Craniata</taxon>
        <taxon>Vertebrata</taxon>
        <taxon>Euteleostomi</taxon>
        <taxon>Actinopterygii</taxon>
        <taxon>Neopterygii</taxon>
        <taxon>Teleostei</taxon>
        <taxon>Ostariophysi</taxon>
        <taxon>Gymnotiformes</taxon>
        <taxon>Gymnotoidei</taxon>
        <taxon>Gymnotidae</taxon>
        <taxon>Electrophorus</taxon>
    </lineage>
</organism>
<evidence type="ECO:0000256" key="4">
    <source>
        <dbReference type="ARBA" id="ARBA00022473"/>
    </source>
</evidence>
<evidence type="ECO:0000256" key="16">
    <source>
        <dbReference type="ARBA" id="ARBA00047899"/>
    </source>
</evidence>
<dbReference type="InterPro" id="IPR008271">
    <property type="entry name" value="Ser/Thr_kinase_AS"/>
</dbReference>
<keyword evidence="8" id="KW-0479">Metal-binding</keyword>
<keyword evidence="5 19" id="KW-0723">Serine/threonine-protein kinase</keyword>
<comment type="similarity">
    <text evidence="2">Belongs to the protein kinase superfamily. CAMK Ser/Thr protein kinase family.</text>
</comment>
<feature type="compositionally biased region" description="Basic and acidic residues" evidence="20">
    <location>
        <begin position="302"/>
        <end position="314"/>
    </location>
</feature>
<sequence length="349" mass="39586">MGDWWLLKTRGYVVGLTLGEGSYAKVKSAFSKRLKRNVAVKIINRKKASPEFLDKFLPRELDILTSLNHCNIIQSYEVFESSEGKVYMVMELGVQGDLLQLIQDRLCLPEDFSKKLFRQLSLAVKFLHDLDIAHRDLKCENLLLDKNFNLKVSDFGFSKRLDYEGGRMVLCKTFCGSTAYAAPEVLEAIPYDPKVYDVWSMGVVLFIMVCGSMPYDDSNVRKMLRLQKQHQLEFPRSKTLPAEYKDLMYRILHPDVTKRIRVHKILEHDWLQAKPKTADTTQSQQDGASTSKGFHKTTSRVTPHDPDHPKDRESSSTAGALTGTGVEPAALPNLAAALRINPVNRPLLD</sequence>
<keyword evidence="9 18" id="KW-0547">Nucleotide-binding</keyword>
<dbReference type="PANTHER" id="PTHR24346">
    <property type="entry name" value="MAP/MICROTUBULE AFFINITY-REGULATING KINASE"/>
    <property type="match status" value="1"/>
</dbReference>
<proteinExistence type="inferred from homology"/>
<name>A0AAD9DZX1_9TELE</name>
<feature type="compositionally biased region" description="Polar residues" evidence="20">
    <location>
        <begin position="278"/>
        <end position="292"/>
    </location>
</feature>
<evidence type="ECO:0000313" key="22">
    <source>
        <dbReference type="EMBL" id="KAK1800161.1"/>
    </source>
</evidence>
<evidence type="ECO:0000256" key="15">
    <source>
        <dbReference type="ARBA" id="ARBA00022871"/>
    </source>
</evidence>
<dbReference type="GO" id="GO:0005524">
    <property type="term" value="F:ATP binding"/>
    <property type="evidence" value="ECO:0007669"/>
    <property type="project" value="UniProtKB-UniRule"/>
</dbReference>
<comment type="cofactor">
    <cofactor evidence="1">
        <name>Mg(2+)</name>
        <dbReference type="ChEBI" id="CHEBI:18420"/>
    </cofactor>
</comment>
<dbReference type="GO" id="GO:0000226">
    <property type="term" value="P:microtubule cytoskeleton organization"/>
    <property type="evidence" value="ECO:0007669"/>
    <property type="project" value="TreeGrafter"/>
</dbReference>
<keyword evidence="12 18" id="KW-0067">ATP-binding</keyword>
<evidence type="ECO:0000313" key="23">
    <source>
        <dbReference type="Proteomes" id="UP001239994"/>
    </source>
</evidence>
<dbReference type="Gene3D" id="1.10.510.10">
    <property type="entry name" value="Transferase(Phosphotransferase) domain 1"/>
    <property type="match status" value="1"/>
</dbReference>
<dbReference type="Pfam" id="PF00069">
    <property type="entry name" value="Pkinase"/>
    <property type="match status" value="1"/>
</dbReference>
<evidence type="ECO:0000256" key="2">
    <source>
        <dbReference type="ARBA" id="ARBA00006692"/>
    </source>
</evidence>
<dbReference type="FunFam" id="1.10.510.10:FF:000658">
    <property type="entry name" value="Protein CBG12184"/>
    <property type="match status" value="1"/>
</dbReference>
<dbReference type="SMART" id="SM00220">
    <property type="entry name" value="S_TKc"/>
    <property type="match status" value="1"/>
</dbReference>
<dbReference type="InterPro" id="IPR011009">
    <property type="entry name" value="Kinase-like_dom_sf"/>
</dbReference>
<evidence type="ECO:0000256" key="10">
    <source>
        <dbReference type="ARBA" id="ARBA00022777"/>
    </source>
</evidence>
<dbReference type="GO" id="GO:0050321">
    <property type="term" value="F:tau-protein kinase activity"/>
    <property type="evidence" value="ECO:0007669"/>
    <property type="project" value="TreeGrafter"/>
</dbReference>
<dbReference type="PROSITE" id="PS00107">
    <property type="entry name" value="PROTEIN_KINASE_ATP"/>
    <property type="match status" value="1"/>
</dbReference>
<evidence type="ECO:0000256" key="19">
    <source>
        <dbReference type="RuleBase" id="RU000304"/>
    </source>
</evidence>
<keyword evidence="13" id="KW-0460">Magnesium</keyword>
<dbReference type="GO" id="GO:0007283">
    <property type="term" value="P:spermatogenesis"/>
    <property type="evidence" value="ECO:0007669"/>
    <property type="project" value="UniProtKB-KW"/>
</dbReference>
<evidence type="ECO:0000256" key="3">
    <source>
        <dbReference type="ARBA" id="ARBA00012513"/>
    </source>
</evidence>
<dbReference type="AlphaFoldDB" id="A0AAD9DZX1"/>
<dbReference type="InterPro" id="IPR017441">
    <property type="entry name" value="Protein_kinase_ATP_BS"/>
</dbReference>
<evidence type="ECO:0000256" key="5">
    <source>
        <dbReference type="ARBA" id="ARBA00022527"/>
    </source>
</evidence>
<dbReference type="InterPro" id="IPR000719">
    <property type="entry name" value="Prot_kinase_dom"/>
</dbReference>
<dbReference type="GO" id="GO:0000287">
    <property type="term" value="F:magnesium ion binding"/>
    <property type="evidence" value="ECO:0007669"/>
    <property type="project" value="UniProtKB-ARBA"/>
</dbReference>
<evidence type="ECO:0000256" key="14">
    <source>
        <dbReference type="ARBA" id="ARBA00022843"/>
    </source>
</evidence>
<reference evidence="22" key="1">
    <citation type="submission" date="2023-03" db="EMBL/GenBank/DDBJ databases">
        <title>Electrophorus voltai genome.</title>
        <authorList>
            <person name="Bian C."/>
        </authorList>
    </citation>
    <scope>NUCLEOTIDE SEQUENCE</scope>
    <source>
        <strain evidence="22">CB-2022</strain>
        <tissue evidence="22">Muscle</tissue>
    </source>
</reference>
<feature type="region of interest" description="Disordered" evidence="20">
    <location>
        <begin position="275"/>
        <end position="333"/>
    </location>
</feature>
<keyword evidence="4" id="KW-0217">Developmental protein</keyword>
<keyword evidence="14" id="KW-0832">Ubl conjugation</keyword>
<protein>
    <recommendedName>
        <fullName evidence="3">non-specific serine/threonine protein kinase</fullName>
        <ecNumber evidence="3">2.7.11.1</ecNumber>
    </recommendedName>
</protein>
<keyword evidence="10" id="KW-0418">Kinase</keyword>
<comment type="catalytic activity">
    <reaction evidence="17">
        <text>L-seryl-[protein] + ATP = O-phospho-L-seryl-[protein] + ADP + H(+)</text>
        <dbReference type="Rhea" id="RHEA:17989"/>
        <dbReference type="Rhea" id="RHEA-COMP:9863"/>
        <dbReference type="Rhea" id="RHEA-COMP:11604"/>
        <dbReference type="ChEBI" id="CHEBI:15378"/>
        <dbReference type="ChEBI" id="CHEBI:29999"/>
        <dbReference type="ChEBI" id="CHEBI:30616"/>
        <dbReference type="ChEBI" id="CHEBI:83421"/>
        <dbReference type="ChEBI" id="CHEBI:456216"/>
        <dbReference type="EC" id="2.7.11.1"/>
    </reaction>
</comment>
<dbReference type="GO" id="GO:0035556">
    <property type="term" value="P:intracellular signal transduction"/>
    <property type="evidence" value="ECO:0007669"/>
    <property type="project" value="TreeGrafter"/>
</dbReference>
<evidence type="ECO:0000256" key="12">
    <source>
        <dbReference type="ARBA" id="ARBA00022840"/>
    </source>
</evidence>
<evidence type="ECO:0000256" key="17">
    <source>
        <dbReference type="ARBA" id="ARBA00048679"/>
    </source>
</evidence>
<dbReference type="GO" id="GO:0030154">
    <property type="term" value="P:cell differentiation"/>
    <property type="evidence" value="ECO:0007669"/>
    <property type="project" value="UniProtKB-KW"/>
</dbReference>